<dbReference type="EMBL" id="JAUFRC010000001">
    <property type="protein sequence ID" value="MDN3712847.1"/>
    <property type="molecule type" value="Genomic_DNA"/>
</dbReference>
<evidence type="ECO:0000313" key="4">
    <source>
        <dbReference type="Proteomes" id="UP001243846"/>
    </source>
</evidence>
<dbReference type="Gene3D" id="3.20.20.140">
    <property type="entry name" value="Metal-dependent hydrolases"/>
    <property type="match status" value="1"/>
</dbReference>
<dbReference type="Proteomes" id="UP001243846">
    <property type="component" value="Unassembled WGS sequence"/>
</dbReference>
<keyword evidence="2" id="KW-0378">Hydrolase</keyword>
<accession>A0ABT8D7Y4</accession>
<dbReference type="InterPro" id="IPR032466">
    <property type="entry name" value="Metal_Hydrolase"/>
</dbReference>
<evidence type="ECO:0000256" key="2">
    <source>
        <dbReference type="ARBA" id="ARBA00022801"/>
    </source>
</evidence>
<dbReference type="SUPFAM" id="SSF51556">
    <property type="entry name" value="Metallo-dependent hydrolases"/>
    <property type="match status" value="1"/>
</dbReference>
<gene>
    <name evidence="3" type="ORF">QWZ10_15730</name>
</gene>
<comment type="similarity">
    <text evidence="1">Belongs to the metallo-dependent hydrolases superfamily. NagA family.</text>
</comment>
<reference evidence="4" key="1">
    <citation type="journal article" date="2019" name="Int. J. Syst. Evol. Microbiol.">
        <title>The Global Catalogue of Microorganisms (GCM) 10K type strain sequencing project: providing services to taxonomists for standard genome sequencing and annotation.</title>
        <authorList>
            <consortium name="The Broad Institute Genomics Platform"/>
            <consortium name="The Broad Institute Genome Sequencing Center for Infectious Disease"/>
            <person name="Wu L."/>
            <person name="Ma J."/>
        </authorList>
    </citation>
    <scope>NUCLEOTIDE SEQUENCE [LARGE SCALE GENOMIC DNA]</scope>
    <source>
        <strain evidence="4">CECT 8482</strain>
    </source>
</reference>
<proteinExistence type="inferred from homology"/>
<evidence type="ECO:0000313" key="3">
    <source>
        <dbReference type="EMBL" id="MDN3712847.1"/>
    </source>
</evidence>
<keyword evidence="4" id="KW-1185">Reference proteome</keyword>
<protein>
    <recommendedName>
        <fullName evidence="5">N-acetylglucosamine-6-phosphate deacetylase</fullName>
    </recommendedName>
</protein>
<evidence type="ECO:0008006" key="5">
    <source>
        <dbReference type="Google" id="ProtNLM"/>
    </source>
</evidence>
<dbReference type="PANTHER" id="PTHR11113">
    <property type="entry name" value="N-ACETYLGLUCOSAMINE-6-PHOSPHATE DEACETYLASE"/>
    <property type="match status" value="1"/>
</dbReference>
<comment type="caution">
    <text evidence="3">The sequence shown here is derived from an EMBL/GenBank/DDBJ whole genome shotgun (WGS) entry which is preliminary data.</text>
</comment>
<evidence type="ECO:0000256" key="1">
    <source>
        <dbReference type="ARBA" id="ARBA00010716"/>
    </source>
</evidence>
<organism evidence="3 4">
    <name type="scientific">Paracoccus cavernae</name>
    <dbReference type="NCBI Taxonomy" id="1571207"/>
    <lineage>
        <taxon>Bacteria</taxon>
        <taxon>Pseudomonadati</taxon>
        <taxon>Pseudomonadota</taxon>
        <taxon>Alphaproteobacteria</taxon>
        <taxon>Rhodobacterales</taxon>
        <taxon>Paracoccaceae</taxon>
        <taxon>Paracoccus</taxon>
    </lineage>
</organism>
<dbReference type="PANTHER" id="PTHR11113:SF14">
    <property type="entry name" value="N-ACETYLGLUCOSAMINE-6-PHOSPHATE DEACETYLASE"/>
    <property type="match status" value="1"/>
</dbReference>
<name>A0ABT8D7Y4_9RHOB</name>
<sequence length="180" mass="19786">MESRAPGIIAAAILSDCFVGMIADGIHVEWDALRVALAARPRADRSFLVSDAMPTVGGPDHFTLYGKEIHVEGGRLVNANGNLAGAHVSLLDCVLRLHQNTGLPLGYALAMATDIPRRAMRLAPQRIAPAWRLAIFWPSRRITRWRRSDAARKASAAQRLRGLQQPPDALERQRPVRAFV</sequence>